<evidence type="ECO:0000256" key="3">
    <source>
        <dbReference type="ARBA" id="ARBA00022475"/>
    </source>
</evidence>
<dbReference type="InterPro" id="IPR051432">
    <property type="entry name" value="KCNMA1_auxiliary"/>
</dbReference>
<evidence type="ECO:0000256" key="7">
    <source>
        <dbReference type="ARBA" id="ARBA00022737"/>
    </source>
</evidence>
<evidence type="ECO:0000256" key="10">
    <source>
        <dbReference type="ARBA" id="ARBA00023136"/>
    </source>
</evidence>
<keyword evidence="3" id="KW-1003">Cell membrane</keyword>
<dbReference type="InterPro" id="IPR000372">
    <property type="entry name" value="LRRNT"/>
</dbReference>
<keyword evidence="6" id="KW-0732">Signal</keyword>
<dbReference type="GeneID" id="111154832"/>
<dbReference type="InterPro" id="IPR003591">
    <property type="entry name" value="Leu-rich_rpt_typical-subtyp"/>
</dbReference>
<dbReference type="Pfam" id="PF13855">
    <property type="entry name" value="LRR_8"/>
    <property type="match status" value="2"/>
</dbReference>
<keyword evidence="11" id="KW-1015">Disulfide bond</keyword>
<name>A0A2Y9KG56_ENHLU</name>
<dbReference type="SUPFAM" id="SSF52058">
    <property type="entry name" value="L domain-like"/>
    <property type="match status" value="1"/>
</dbReference>
<dbReference type="PANTHER" id="PTHR46473:SF4">
    <property type="entry name" value="LEUCINE-RICH REPEAT-CONTAINING PROTEIN 38"/>
    <property type="match status" value="1"/>
</dbReference>
<dbReference type="Proteomes" id="UP000248482">
    <property type="component" value="Unplaced"/>
</dbReference>
<keyword evidence="12" id="KW-0407">Ion channel</keyword>
<evidence type="ECO:0000256" key="12">
    <source>
        <dbReference type="ARBA" id="ARBA00023303"/>
    </source>
</evidence>
<feature type="transmembrane region" description="Helical" evidence="15">
    <location>
        <begin position="386"/>
        <end position="411"/>
    </location>
</feature>
<evidence type="ECO:0000256" key="4">
    <source>
        <dbReference type="ARBA" id="ARBA00022614"/>
    </source>
</evidence>
<keyword evidence="9" id="KW-0406">Ion transport</keyword>
<evidence type="ECO:0000313" key="19">
    <source>
        <dbReference type="RefSeq" id="XP_022370469.1"/>
    </source>
</evidence>
<evidence type="ECO:0000256" key="6">
    <source>
        <dbReference type="ARBA" id="ARBA00022729"/>
    </source>
</evidence>
<keyword evidence="4" id="KW-0433">Leucine-rich repeat</keyword>
<keyword evidence="5 15" id="KW-0812">Transmembrane</keyword>
<comment type="subunit">
    <text evidence="13">Interacts with KCNMA1.</text>
</comment>
<dbReference type="InterPro" id="IPR001611">
    <property type="entry name" value="Leu-rich_rpt"/>
</dbReference>
<accession>A0A2Y9KG56</accession>
<proteinExistence type="predicted"/>
<keyword evidence="10 15" id="KW-0472">Membrane</keyword>
<evidence type="ECO:0000256" key="9">
    <source>
        <dbReference type="ARBA" id="ARBA00023065"/>
    </source>
</evidence>
<keyword evidence="2" id="KW-0813">Transport</keyword>
<feature type="region of interest" description="Disordered" evidence="14">
    <location>
        <begin position="78"/>
        <end position="133"/>
    </location>
</feature>
<dbReference type="PANTHER" id="PTHR46473">
    <property type="entry name" value="GH08155P"/>
    <property type="match status" value="1"/>
</dbReference>
<dbReference type="PRINTS" id="PR00019">
    <property type="entry name" value="LEURICHRPT"/>
</dbReference>
<protein>
    <submittedName>
        <fullName evidence="19">Leucine-rich repeat-containing protein 38</fullName>
    </submittedName>
</protein>
<dbReference type="SMART" id="SM00369">
    <property type="entry name" value="LRR_TYP"/>
    <property type="match status" value="5"/>
</dbReference>
<keyword evidence="18" id="KW-1185">Reference proteome</keyword>
<sequence>MHGVFKGKQEPARCLSLHETRAKASFGGMKALPAQKSCVDIFRQKLPGWGRFGAGHSATFIAPRLSLGFSSGLISCPGRPRAPGRTPSPAAFQLPAPGRRDPARRPAPGFAPRARSESPRLAPVPPAMRPRAAPRAPAGRAAAAALELCSLLLLLLLLLLRPGHACPAGCACTDPHTVDCRDRGLPSVPDPFPLDVRKLLVAGNRIQHIPEDFFIFYGDLVYLDFRNNSLRSLEEGTFSGSAKLAFLDLSYNNLTQLGAGAFRSAGRLVKLSLANNKLAGVHEDAFETLESLQVLELNDNNLRSLNVAALAALPALRTLRLDGNPWLCDCDFAHLFSWIQDNASKLPKGREEIQCSLPLGNRRIFLHELSEASFSECRFSLSLTDLFIIIFSGVAVSIAAIISSFFLATVVQCFQRCAPNKDTEDEDEDEDD</sequence>
<evidence type="ECO:0000259" key="16">
    <source>
        <dbReference type="SMART" id="SM00013"/>
    </source>
</evidence>
<dbReference type="SMART" id="SM00013">
    <property type="entry name" value="LRRNT"/>
    <property type="match status" value="1"/>
</dbReference>
<keyword evidence="7" id="KW-0677">Repeat</keyword>
<dbReference type="SMART" id="SM00082">
    <property type="entry name" value="LRRCT"/>
    <property type="match status" value="1"/>
</dbReference>
<dbReference type="GO" id="GO:0099104">
    <property type="term" value="F:potassium channel activator activity"/>
    <property type="evidence" value="ECO:0007669"/>
    <property type="project" value="TreeGrafter"/>
</dbReference>
<feature type="domain" description="LRRNT" evidence="16">
    <location>
        <begin position="165"/>
        <end position="198"/>
    </location>
</feature>
<comment type="subcellular location">
    <subcellularLocation>
        <location evidence="1">Cell membrane</location>
        <topology evidence="1">Single-pass membrane protein</topology>
    </subcellularLocation>
</comment>
<evidence type="ECO:0000256" key="8">
    <source>
        <dbReference type="ARBA" id="ARBA00022989"/>
    </source>
</evidence>
<dbReference type="GO" id="GO:0005249">
    <property type="term" value="F:voltage-gated potassium channel activity"/>
    <property type="evidence" value="ECO:0007669"/>
    <property type="project" value="TreeGrafter"/>
</dbReference>
<evidence type="ECO:0000313" key="18">
    <source>
        <dbReference type="Proteomes" id="UP000248482"/>
    </source>
</evidence>
<evidence type="ECO:0000259" key="17">
    <source>
        <dbReference type="SMART" id="SM00082"/>
    </source>
</evidence>
<evidence type="ECO:0000256" key="11">
    <source>
        <dbReference type="ARBA" id="ARBA00023157"/>
    </source>
</evidence>
<feature type="domain" description="LRRCT" evidence="17">
    <location>
        <begin position="324"/>
        <end position="378"/>
    </location>
</feature>
<gene>
    <name evidence="19" type="primary">LOC111154832</name>
</gene>
<dbReference type="Gene3D" id="3.80.10.10">
    <property type="entry name" value="Ribonuclease Inhibitor"/>
    <property type="match status" value="1"/>
</dbReference>
<dbReference type="RefSeq" id="XP_022370469.1">
    <property type="nucleotide sequence ID" value="XM_022514761.1"/>
</dbReference>
<evidence type="ECO:0000256" key="5">
    <source>
        <dbReference type="ARBA" id="ARBA00022692"/>
    </source>
</evidence>
<evidence type="ECO:0000256" key="2">
    <source>
        <dbReference type="ARBA" id="ARBA00022448"/>
    </source>
</evidence>
<dbReference type="InterPro" id="IPR000483">
    <property type="entry name" value="Cys-rich_flank_reg_C"/>
</dbReference>
<evidence type="ECO:0000256" key="1">
    <source>
        <dbReference type="ARBA" id="ARBA00004162"/>
    </source>
</evidence>
<dbReference type="GO" id="GO:0008076">
    <property type="term" value="C:voltage-gated potassium channel complex"/>
    <property type="evidence" value="ECO:0007669"/>
    <property type="project" value="TreeGrafter"/>
</dbReference>
<evidence type="ECO:0000256" key="13">
    <source>
        <dbReference type="ARBA" id="ARBA00038736"/>
    </source>
</evidence>
<dbReference type="OrthoDB" id="5954366at2759"/>
<dbReference type="GO" id="GO:0044325">
    <property type="term" value="F:transmembrane transporter binding"/>
    <property type="evidence" value="ECO:0007669"/>
    <property type="project" value="TreeGrafter"/>
</dbReference>
<reference evidence="19" key="1">
    <citation type="submission" date="2025-08" db="UniProtKB">
        <authorList>
            <consortium name="RefSeq"/>
        </authorList>
    </citation>
    <scope>IDENTIFICATION</scope>
    <source>
        <tissue evidence="19">Blood</tissue>
    </source>
</reference>
<dbReference type="FunFam" id="3.80.10.10:FF:000015">
    <property type="entry name" value="Leucine rich repeat containing 38"/>
    <property type="match status" value="1"/>
</dbReference>
<dbReference type="AlphaFoldDB" id="A0A2Y9KG56"/>
<organism evidence="18 19">
    <name type="scientific">Enhydra lutris kenyoni</name>
    <name type="common">northern sea otter</name>
    <dbReference type="NCBI Taxonomy" id="391180"/>
    <lineage>
        <taxon>Eukaryota</taxon>
        <taxon>Metazoa</taxon>
        <taxon>Chordata</taxon>
        <taxon>Craniata</taxon>
        <taxon>Vertebrata</taxon>
        <taxon>Euteleostomi</taxon>
        <taxon>Mammalia</taxon>
        <taxon>Eutheria</taxon>
        <taxon>Laurasiatheria</taxon>
        <taxon>Carnivora</taxon>
        <taxon>Caniformia</taxon>
        <taxon>Musteloidea</taxon>
        <taxon>Mustelidae</taxon>
        <taxon>Lutrinae</taxon>
        <taxon>Enhydra</taxon>
    </lineage>
</organism>
<dbReference type="STRING" id="391180.A0A2Y9KG56"/>
<evidence type="ECO:0000256" key="15">
    <source>
        <dbReference type="SAM" id="Phobius"/>
    </source>
</evidence>
<keyword evidence="8 15" id="KW-1133">Transmembrane helix</keyword>
<dbReference type="InterPro" id="IPR032675">
    <property type="entry name" value="LRR_dom_sf"/>
</dbReference>
<dbReference type="KEGG" id="elk:111154832"/>
<evidence type="ECO:0000256" key="14">
    <source>
        <dbReference type="SAM" id="MobiDB-lite"/>
    </source>
</evidence>